<evidence type="ECO:0000256" key="1">
    <source>
        <dbReference type="SAM" id="Phobius"/>
    </source>
</evidence>
<keyword evidence="1" id="KW-0472">Membrane</keyword>
<proteinExistence type="predicted"/>
<dbReference type="AlphaFoldDB" id="A0A6C0EIJ6"/>
<keyword evidence="1" id="KW-1133">Transmembrane helix</keyword>
<reference evidence="2" key="1">
    <citation type="journal article" date="2020" name="Nature">
        <title>Giant virus diversity and host interactions through global metagenomics.</title>
        <authorList>
            <person name="Schulz F."/>
            <person name="Roux S."/>
            <person name="Paez-Espino D."/>
            <person name="Jungbluth S."/>
            <person name="Walsh D.A."/>
            <person name="Denef V.J."/>
            <person name="McMahon K.D."/>
            <person name="Konstantinidis K.T."/>
            <person name="Eloe-Fadrosh E.A."/>
            <person name="Kyrpides N.C."/>
            <person name="Woyke T."/>
        </authorList>
    </citation>
    <scope>NUCLEOTIDE SEQUENCE</scope>
    <source>
        <strain evidence="2">GVMAG-M-3300001351-8</strain>
    </source>
</reference>
<feature type="transmembrane region" description="Helical" evidence="1">
    <location>
        <begin position="12"/>
        <end position="30"/>
    </location>
</feature>
<name>A0A6C0EIJ6_9ZZZZ</name>
<organism evidence="2">
    <name type="scientific">viral metagenome</name>
    <dbReference type="NCBI Taxonomy" id="1070528"/>
    <lineage>
        <taxon>unclassified sequences</taxon>
        <taxon>metagenomes</taxon>
        <taxon>organismal metagenomes</taxon>
    </lineage>
</organism>
<accession>A0A6C0EIJ6</accession>
<keyword evidence="1" id="KW-0812">Transmembrane</keyword>
<feature type="transmembrane region" description="Helical" evidence="1">
    <location>
        <begin position="36"/>
        <end position="52"/>
    </location>
</feature>
<evidence type="ECO:0000313" key="2">
    <source>
        <dbReference type="EMBL" id="QHT28996.1"/>
    </source>
</evidence>
<dbReference type="EMBL" id="MN738867">
    <property type="protein sequence ID" value="QHT28996.1"/>
    <property type="molecule type" value="Genomic_DNA"/>
</dbReference>
<protein>
    <submittedName>
        <fullName evidence="2">Uncharacterized protein</fullName>
    </submittedName>
</protein>
<sequence length="75" mass="8684">MRELVNSIKLSIGTIKFLFILNILLILYIMISHSSIIAFNVWIITVVQYFMFKDVIQTIVTNTEISNHLLESVLN</sequence>